<keyword evidence="5" id="KW-1185">Reference proteome</keyword>
<reference evidence="4 5" key="1">
    <citation type="submission" date="2021-07" db="EMBL/GenBank/DDBJ databases">
        <authorList>
            <person name="Palmer J.M."/>
        </authorList>
    </citation>
    <scope>NUCLEOTIDE SEQUENCE [LARGE SCALE GENOMIC DNA]</scope>
    <source>
        <strain evidence="4 5">AT_MEX2019</strain>
        <tissue evidence="4">Muscle</tissue>
    </source>
</reference>
<dbReference type="Proteomes" id="UP001345963">
    <property type="component" value="Unassembled WGS sequence"/>
</dbReference>
<feature type="compositionally biased region" description="Basic residues" evidence="2">
    <location>
        <begin position="157"/>
        <end position="171"/>
    </location>
</feature>
<feature type="region of interest" description="Disordered" evidence="2">
    <location>
        <begin position="157"/>
        <end position="182"/>
    </location>
</feature>
<evidence type="ECO:0000256" key="1">
    <source>
        <dbReference type="ARBA" id="ARBA00022448"/>
    </source>
</evidence>
<dbReference type="Pfam" id="PF12624">
    <property type="entry name" value="VPS13_N"/>
    <property type="match status" value="1"/>
</dbReference>
<proteinExistence type="predicted"/>
<evidence type="ECO:0000259" key="3">
    <source>
        <dbReference type="Pfam" id="PF12624"/>
    </source>
</evidence>
<evidence type="ECO:0000313" key="4">
    <source>
        <dbReference type="EMBL" id="MED6258396.1"/>
    </source>
</evidence>
<accession>A0ABU7C626</accession>
<dbReference type="InterPro" id="IPR026847">
    <property type="entry name" value="VPS13"/>
</dbReference>
<comment type="caution">
    <text evidence="4">The sequence shown here is derived from an EMBL/GenBank/DDBJ whole genome shotgun (WGS) entry which is preliminary data.</text>
</comment>
<dbReference type="PANTHER" id="PTHR16166">
    <property type="entry name" value="VACUOLAR PROTEIN SORTING-ASSOCIATED PROTEIN VPS13"/>
    <property type="match status" value="1"/>
</dbReference>
<feature type="compositionally biased region" description="Basic and acidic residues" evidence="2">
    <location>
        <begin position="172"/>
        <end position="182"/>
    </location>
</feature>
<protein>
    <submittedName>
        <fullName evidence="4">Vacuolar protein sorting-associated protein 13C</fullName>
    </submittedName>
</protein>
<sequence>MVFESMVSDLLNRFIGDYVENLDKSQLKIGIWGGNVVLENLRVKENALSEFDVPFKVKAGQIGKLTLKIPWKNLYNDAVVATLEGLYLLVVPGATIKYDATKEERYQQEAKQRELQRIEEALHTAERRASQTGDLLFGLESVVYKEPLNVPKGLKKPKKHKKALKKLKRHENKAEKSQEEKKDTFMEKLATQVIKNLQVKISRIHLRYEDDLSDPQRPLSMGVTLSELSLQTTDENWKLCILNEAAKIIYKLGRLESLCAYWNVNSPMYYKCSWQDIVDQLKSEISSKDQQLPHYQY</sequence>
<organism evidence="4 5">
    <name type="scientific">Ataeniobius toweri</name>
    <dbReference type="NCBI Taxonomy" id="208326"/>
    <lineage>
        <taxon>Eukaryota</taxon>
        <taxon>Metazoa</taxon>
        <taxon>Chordata</taxon>
        <taxon>Craniata</taxon>
        <taxon>Vertebrata</taxon>
        <taxon>Euteleostomi</taxon>
        <taxon>Actinopterygii</taxon>
        <taxon>Neopterygii</taxon>
        <taxon>Teleostei</taxon>
        <taxon>Neoteleostei</taxon>
        <taxon>Acanthomorphata</taxon>
        <taxon>Ovalentaria</taxon>
        <taxon>Atherinomorphae</taxon>
        <taxon>Cyprinodontiformes</taxon>
        <taxon>Goodeidae</taxon>
        <taxon>Ataeniobius</taxon>
    </lineage>
</organism>
<gene>
    <name evidence="4" type="primary">VPS13C_1</name>
    <name evidence="4" type="ORF">ATANTOWER_006772</name>
</gene>
<evidence type="ECO:0000256" key="2">
    <source>
        <dbReference type="SAM" id="MobiDB-lite"/>
    </source>
</evidence>
<dbReference type="InterPro" id="IPR026854">
    <property type="entry name" value="VPS13_N"/>
</dbReference>
<evidence type="ECO:0000313" key="5">
    <source>
        <dbReference type="Proteomes" id="UP001345963"/>
    </source>
</evidence>
<name>A0ABU7C626_9TELE</name>
<dbReference type="PANTHER" id="PTHR16166:SF125">
    <property type="entry name" value="INTERMEMBRANE LIPID TRANSFER PROTEIN VPS13C"/>
    <property type="match status" value="1"/>
</dbReference>
<feature type="non-terminal residue" evidence="4">
    <location>
        <position position="297"/>
    </location>
</feature>
<keyword evidence="1" id="KW-0813">Transport</keyword>
<feature type="domain" description="Chorein N-terminal" evidence="3">
    <location>
        <begin position="2"/>
        <end position="297"/>
    </location>
</feature>
<dbReference type="EMBL" id="JAHUTI010080447">
    <property type="protein sequence ID" value="MED6258396.1"/>
    <property type="molecule type" value="Genomic_DNA"/>
</dbReference>